<proteinExistence type="predicted"/>
<organism evidence="2 3">
    <name type="scientific">Winogradskya consettensis</name>
    <dbReference type="NCBI Taxonomy" id="113560"/>
    <lineage>
        <taxon>Bacteria</taxon>
        <taxon>Bacillati</taxon>
        <taxon>Actinomycetota</taxon>
        <taxon>Actinomycetes</taxon>
        <taxon>Micromonosporales</taxon>
        <taxon>Micromonosporaceae</taxon>
        <taxon>Winogradskya</taxon>
    </lineage>
</organism>
<evidence type="ECO:0000313" key="2">
    <source>
        <dbReference type="EMBL" id="GIM66347.1"/>
    </source>
</evidence>
<gene>
    <name evidence="2" type="ORF">Aco04nite_01490</name>
</gene>
<keyword evidence="3" id="KW-1185">Reference proteome</keyword>
<protein>
    <submittedName>
        <fullName evidence="2">Uncharacterized protein</fullName>
    </submittedName>
</protein>
<comment type="caution">
    <text evidence="2">The sequence shown here is derived from an EMBL/GenBank/DDBJ whole genome shotgun (WGS) entry which is preliminary data.</text>
</comment>
<evidence type="ECO:0000256" key="1">
    <source>
        <dbReference type="SAM" id="MobiDB-lite"/>
    </source>
</evidence>
<reference evidence="2" key="1">
    <citation type="submission" date="2021-03" db="EMBL/GenBank/DDBJ databases">
        <title>Whole genome shotgun sequence of Actinoplanes consettensis NBRC 14913.</title>
        <authorList>
            <person name="Komaki H."/>
            <person name="Tamura T."/>
        </authorList>
    </citation>
    <scope>NUCLEOTIDE SEQUENCE</scope>
    <source>
        <strain evidence="2">NBRC 14913</strain>
    </source>
</reference>
<name>A0A919VK98_9ACTN</name>
<evidence type="ECO:0000313" key="3">
    <source>
        <dbReference type="Proteomes" id="UP000680865"/>
    </source>
</evidence>
<dbReference type="Proteomes" id="UP000680865">
    <property type="component" value="Unassembled WGS sequence"/>
</dbReference>
<dbReference type="AlphaFoldDB" id="A0A919VK98"/>
<sequence>MPGSQHRENLPVLTHMMPGHRGAEGKAEHRELIVGHHPVAQIRKHFTQAEMHFHKLIPVREKARVLP</sequence>
<accession>A0A919VK98</accession>
<dbReference type="EMBL" id="BOQP01000001">
    <property type="protein sequence ID" value="GIM66347.1"/>
    <property type="molecule type" value="Genomic_DNA"/>
</dbReference>
<feature type="region of interest" description="Disordered" evidence="1">
    <location>
        <begin position="1"/>
        <end position="24"/>
    </location>
</feature>